<evidence type="ECO:0000313" key="3">
    <source>
        <dbReference type="Proteomes" id="UP000824469"/>
    </source>
</evidence>
<organism evidence="2 3">
    <name type="scientific">Taxus chinensis</name>
    <name type="common">Chinese yew</name>
    <name type="synonym">Taxus wallichiana var. chinensis</name>
    <dbReference type="NCBI Taxonomy" id="29808"/>
    <lineage>
        <taxon>Eukaryota</taxon>
        <taxon>Viridiplantae</taxon>
        <taxon>Streptophyta</taxon>
        <taxon>Embryophyta</taxon>
        <taxon>Tracheophyta</taxon>
        <taxon>Spermatophyta</taxon>
        <taxon>Pinopsida</taxon>
        <taxon>Pinidae</taxon>
        <taxon>Conifers II</taxon>
        <taxon>Cupressales</taxon>
        <taxon>Taxaceae</taxon>
        <taxon>Taxus</taxon>
    </lineage>
</organism>
<gene>
    <name evidence="2" type="ORF">KI387_028119</name>
</gene>
<reference evidence="2 3" key="1">
    <citation type="journal article" date="2021" name="Nat. Plants">
        <title>The Taxus genome provides insights into paclitaxel biosynthesis.</title>
        <authorList>
            <person name="Xiong X."/>
            <person name="Gou J."/>
            <person name="Liao Q."/>
            <person name="Li Y."/>
            <person name="Zhou Q."/>
            <person name="Bi G."/>
            <person name="Li C."/>
            <person name="Du R."/>
            <person name="Wang X."/>
            <person name="Sun T."/>
            <person name="Guo L."/>
            <person name="Liang H."/>
            <person name="Lu P."/>
            <person name="Wu Y."/>
            <person name="Zhang Z."/>
            <person name="Ro D.K."/>
            <person name="Shang Y."/>
            <person name="Huang S."/>
            <person name="Yan J."/>
        </authorList>
    </citation>
    <scope>NUCLEOTIDE SEQUENCE [LARGE SCALE GENOMIC DNA]</scope>
    <source>
        <strain evidence="2">Ta-2019</strain>
    </source>
</reference>
<protein>
    <recommendedName>
        <fullName evidence="1">Reverse transcriptase/retrotransposon-derived protein RNase H-like domain-containing protein</fullName>
    </recommendedName>
</protein>
<feature type="domain" description="Reverse transcriptase/retrotransposon-derived protein RNase H-like" evidence="1">
    <location>
        <begin position="7"/>
        <end position="57"/>
    </location>
</feature>
<evidence type="ECO:0000259" key="1">
    <source>
        <dbReference type="Pfam" id="PF17919"/>
    </source>
</evidence>
<comment type="caution">
    <text evidence="2">The sequence shown here is derived from an EMBL/GenBank/DDBJ whole genome shotgun (WGS) entry which is preliminary data.</text>
</comment>
<evidence type="ECO:0000313" key="2">
    <source>
        <dbReference type="EMBL" id="KAH9313084.1"/>
    </source>
</evidence>
<sequence length="58" mass="6729">PQASFKWIKEGKATFEEINKAISKSPTLVSLDFNKEFIMYCYALEHTLYVVLAQKNDE</sequence>
<dbReference type="SUPFAM" id="SSF56672">
    <property type="entry name" value="DNA/RNA polymerases"/>
    <property type="match status" value="1"/>
</dbReference>
<dbReference type="EMBL" id="JAHRHJ020000006">
    <property type="protein sequence ID" value="KAH9313084.1"/>
    <property type="molecule type" value="Genomic_DNA"/>
</dbReference>
<dbReference type="Proteomes" id="UP000824469">
    <property type="component" value="Unassembled WGS sequence"/>
</dbReference>
<proteinExistence type="predicted"/>
<dbReference type="AlphaFoldDB" id="A0AA38L3W3"/>
<dbReference type="Pfam" id="PF17919">
    <property type="entry name" value="RT_RNaseH_2"/>
    <property type="match status" value="1"/>
</dbReference>
<feature type="non-terminal residue" evidence="2">
    <location>
        <position position="58"/>
    </location>
</feature>
<keyword evidence="3" id="KW-1185">Reference proteome</keyword>
<dbReference type="InterPro" id="IPR043502">
    <property type="entry name" value="DNA/RNA_pol_sf"/>
</dbReference>
<name>A0AA38L3W3_TAXCH</name>
<feature type="non-terminal residue" evidence="2">
    <location>
        <position position="1"/>
    </location>
</feature>
<accession>A0AA38L3W3</accession>
<dbReference type="InterPro" id="IPR041577">
    <property type="entry name" value="RT_RNaseH_2"/>
</dbReference>